<feature type="chain" id="PRO_5003333850" evidence="13">
    <location>
        <begin position="24"/>
        <end position="733"/>
    </location>
</feature>
<dbReference type="STRING" id="690566.Sphch_2131"/>
<feature type="domain" description="TonB-dependent receptor plug" evidence="15">
    <location>
        <begin position="49"/>
        <end position="154"/>
    </location>
</feature>
<dbReference type="InterPro" id="IPR000531">
    <property type="entry name" value="Beta-barrel_TonB"/>
</dbReference>
<evidence type="ECO:0000313" key="17">
    <source>
        <dbReference type="Proteomes" id="UP000007150"/>
    </source>
</evidence>
<evidence type="ECO:0000259" key="14">
    <source>
        <dbReference type="Pfam" id="PF00593"/>
    </source>
</evidence>
<reference evidence="16 17" key="1">
    <citation type="submission" date="2011-05" db="EMBL/GenBank/DDBJ databases">
        <title>Complete sequence of chromosome 1 of Sphingobium chlorophenolicum L-1.</title>
        <authorList>
            <consortium name="US DOE Joint Genome Institute"/>
            <person name="Lucas S."/>
            <person name="Han J."/>
            <person name="Lapidus A."/>
            <person name="Cheng J.-F."/>
            <person name="Goodwin L."/>
            <person name="Pitluck S."/>
            <person name="Peters L."/>
            <person name="Daligault H."/>
            <person name="Han C."/>
            <person name="Tapia R."/>
            <person name="Land M."/>
            <person name="Hauser L."/>
            <person name="Kyrpides N."/>
            <person name="Ivanova N."/>
            <person name="Pagani I."/>
            <person name="Turner P."/>
            <person name="Copley S."/>
            <person name="Woyke T."/>
        </authorList>
    </citation>
    <scope>NUCLEOTIDE SEQUENCE [LARGE SCALE GENOMIC DNA]</scope>
    <source>
        <strain evidence="16 17">L-1</strain>
    </source>
</reference>
<keyword evidence="7" id="KW-0406">Ion transport</keyword>
<evidence type="ECO:0000256" key="12">
    <source>
        <dbReference type="RuleBase" id="RU003357"/>
    </source>
</evidence>
<keyword evidence="2 11" id="KW-0813">Transport</keyword>
<evidence type="ECO:0000256" key="4">
    <source>
        <dbReference type="ARBA" id="ARBA00022496"/>
    </source>
</evidence>
<evidence type="ECO:0000256" key="11">
    <source>
        <dbReference type="PROSITE-ProRule" id="PRU01360"/>
    </source>
</evidence>
<sequence precursor="true">MKREICMAFVTLPLGFLALPAFAQSTSEEPQAVGPDEIIVTAQRIAQSLQKVPISITAVTGEALTSAGVATTMSLPQVAPGLVVTRNVFNIKPFMRGVGSALSPLGIENPVAIYVDNVYMPNTGAIFFSFSNVDRIEVLRGPQGTLFGRNATGGLINVITSDPSDEFELKGEATFEKYSTTTQRAYISGALSENVSANIAFYNKQQGRGWGRNLISGQEVNSNRETGVRSKLRVSASESLSFVLTGFYTDIGGDLGLARATFPGSVSADGYMGPLSIYDTRGTAPTSGEGTHAGVSLRADLDIQDNLVLQSTTAWQHASNINQWDIDGSPLRGGNVLSDTDQYSIQQEILLTRTSDAFDLTTGLFFFHDISKYNGIQQTDAATASLNVKRVTRQRTRSYAGFAQATIKVDPRTNITAGLRYTRDEIVYDGRRFAVAGNANPPGTLLASVLDLTSNDGALSWRFGIDHELSDRFMVYASYNRGFKSGGVDGPSVPSRALEPEQLDAYEVGFKSEFFDRMVRLNVGSFYYDYRNVQLSQVTPSGSQTLNAARAESYGGEAELRLLPEVGLGRLEIGVNMTLSRGTYKSFPNGPIAVPRPATCTPTPTSTGPATGGNLNCSGELAGRRMVRLPDWTASASFNYTVPIGSGQLGLSASYAYNDGFFWEPANRIRQKRYGILGGEISYGFDDNRYKVRLFGRNLTDTKYLIQGSEGAAADLGSPGEPMAYGIGFGFNF</sequence>
<dbReference type="InterPro" id="IPR039426">
    <property type="entry name" value="TonB-dep_rcpt-like"/>
</dbReference>
<dbReference type="HOGENOM" id="CLU_008287_15_0_5"/>
<evidence type="ECO:0000256" key="8">
    <source>
        <dbReference type="ARBA" id="ARBA00023077"/>
    </source>
</evidence>
<protein>
    <submittedName>
        <fullName evidence="16">TonB-dependent receptor</fullName>
    </submittedName>
</protein>
<dbReference type="InterPro" id="IPR036942">
    <property type="entry name" value="Beta-barrel_TonB_sf"/>
</dbReference>
<keyword evidence="5 11" id="KW-0812">Transmembrane</keyword>
<dbReference type="GO" id="GO:0006826">
    <property type="term" value="P:iron ion transport"/>
    <property type="evidence" value="ECO:0007669"/>
    <property type="project" value="UniProtKB-KW"/>
</dbReference>
<name>F6EWA6_SPHCR</name>
<evidence type="ECO:0000256" key="10">
    <source>
        <dbReference type="ARBA" id="ARBA00023237"/>
    </source>
</evidence>
<dbReference type="SUPFAM" id="SSF56935">
    <property type="entry name" value="Porins"/>
    <property type="match status" value="1"/>
</dbReference>
<dbReference type="EMBL" id="CP002798">
    <property type="protein sequence ID" value="AEG49800.1"/>
    <property type="molecule type" value="Genomic_DNA"/>
</dbReference>
<keyword evidence="13" id="KW-0732">Signal</keyword>
<accession>F6EWA6</accession>
<keyword evidence="9 11" id="KW-0472">Membrane</keyword>
<dbReference type="InterPro" id="IPR012910">
    <property type="entry name" value="Plug_dom"/>
</dbReference>
<evidence type="ECO:0000256" key="2">
    <source>
        <dbReference type="ARBA" id="ARBA00022448"/>
    </source>
</evidence>
<dbReference type="KEGG" id="sch:Sphch_2131"/>
<keyword evidence="3 11" id="KW-1134">Transmembrane beta strand</keyword>
<keyword evidence="4" id="KW-0410">Iron transport</keyword>
<dbReference type="GO" id="GO:0009279">
    <property type="term" value="C:cell outer membrane"/>
    <property type="evidence" value="ECO:0007669"/>
    <property type="project" value="UniProtKB-SubCell"/>
</dbReference>
<organism evidence="16 17">
    <name type="scientific">Sphingobium chlorophenolicum L-1</name>
    <dbReference type="NCBI Taxonomy" id="690566"/>
    <lineage>
        <taxon>Bacteria</taxon>
        <taxon>Pseudomonadati</taxon>
        <taxon>Pseudomonadota</taxon>
        <taxon>Alphaproteobacteria</taxon>
        <taxon>Sphingomonadales</taxon>
        <taxon>Sphingomonadaceae</taxon>
        <taxon>Sphingobium</taxon>
    </lineage>
</organism>
<dbReference type="AlphaFoldDB" id="F6EWA6"/>
<dbReference type="PANTHER" id="PTHR32552">
    <property type="entry name" value="FERRICHROME IRON RECEPTOR-RELATED"/>
    <property type="match status" value="1"/>
</dbReference>
<dbReference type="Pfam" id="PF00593">
    <property type="entry name" value="TonB_dep_Rec_b-barrel"/>
    <property type="match status" value="1"/>
</dbReference>
<evidence type="ECO:0000256" key="1">
    <source>
        <dbReference type="ARBA" id="ARBA00004571"/>
    </source>
</evidence>
<keyword evidence="17" id="KW-1185">Reference proteome</keyword>
<evidence type="ECO:0000256" key="7">
    <source>
        <dbReference type="ARBA" id="ARBA00023065"/>
    </source>
</evidence>
<comment type="subcellular location">
    <subcellularLocation>
        <location evidence="1 11">Cell outer membrane</location>
        <topology evidence="1 11">Multi-pass membrane protein</topology>
    </subcellularLocation>
</comment>
<dbReference type="Pfam" id="PF07715">
    <property type="entry name" value="Plug"/>
    <property type="match status" value="1"/>
</dbReference>
<evidence type="ECO:0000259" key="15">
    <source>
        <dbReference type="Pfam" id="PF07715"/>
    </source>
</evidence>
<gene>
    <name evidence="16" type="ORF">Sphch_2131</name>
</gene>
<dbReference type="Proteomes" id="UP000007150">
    <property type="component" value="Chromosome 1"/>
</dbReference>
<dbReference type="PROSITE" id="PS52016">
    <property type="entry name" value="TONB_DEPENDENT_REC_3"/>
    <property type="match status" value="1"/>
</dbReference>
<dbReference type="Gene3D" id="2.40.170.20">
    <property type="entry name" value="TonB-dependent receptor, beta-barrel domain"/>
    <property type="match status" value="1"/>
</dbReference>
<feature type="domain" description="TonB-dependent receptor-like beta-barrel" evidence="14">
    <location>
        <begin position="258"/>
        <end position="699"/>
    </location>
</feature>
<feature type="signal peptide" evidence="13">
    <location>
        <begin position="1"/>
        <end position="23"/>
    </location>
</feature>
<comment type="similarity">
    <text evidence="11 12">Belongs to the TonB-dependent receptor family.</text>
</comment>
<keyword evidence="6" id="KW-0408">Iron</keyword>
<dbReference type="RefSeq" id="WP_013848044.1">
    <property type="nucleotide sequence ID" value="NC_015593.1"/>
</dbReference>
<evidence type="ECO:0000256" key="13">
    <source>
        <dbReference type="SAM" id="SignalP"/>
    </source>
</evidence>
<evidence type="ECO:0000256" key="9">
    <source>
        <dbReference type="ARBA" id="ARBA00023136"/>
    </source>
</evidence>
<evidence type="ECO:0000256" key="3">
    <source>
        <dbReference type="ARBA" id="ARBA00022452"/>
    </source>
</evidence>
<evidence type="ECO:0000256" key="5">
    <source>
        <dbReference type="ARBA" id="ARBA00022692"/>
    </source>
</evidence>
<evidence type="ECO:0000313" key="16">
    <source>
        <dbReference type="EMBL" id="AEG49800.1"/>
    </source>
</evidence>
<keyword evidence="8 12" id="KW-0798">TonB box</keyword>
<evidence type="ECO:0000256" key="6">
    <source>
        <dbReference type="ARBA" id="ARBA00023004"/>
    </source>
</evidence>
<keyword evidence="10 11" id="KW-0998">Cell outer membrane</keyword>
<dbReference type="PANTHER" id="PTHR32552:SF81">
    <property type="entry name" value="TONB-DEPENDENT OUTER MEMBRANE RECEPTOR"/>
    <property type="match status" value="1"/>
</dbReference>
<keyword evidence="16" id="KW-0675">Receptor</keyword>
<proteinExistence type="inferred from homology"/>